<dbReference type="EC" id="3.1.-.-" evidence="2"/>
<gene>
    <name evidence="3" type="ORF">CD158_02855</name>
</gene>
<feature type="short sequence motif" description="HXTX 1" evidence="2">
    <location>
        <begin position="34"/>
        <end position="37"/>
    </location>
</feature>
<dbReference type="EMBL" id="PPQW01000011">
    <property type="protein sequence ID" value="PNZ68659.1"/>
    <property type="molecule type" value="Genomic_DNA"/>
</dbReference>
<evidence type="ECO:0000256" key="2">
    <source>
        <dbReference type="HAMAP-Rule" id="MF_01444"/>
    </source>
</evidence>
<organism evidence="3 4">
    <name type="scientific">Staphylococcus auricularis</name>
    <dbReference type="NCBI Taxonomy" id="29379"/>
    <lineage>
        <taxon>Bacteria</taxon>
        <taxon>Bacillati</taxon>
        <taxon>Bacillota</taxon>
        <taxon>Bacilli</taxon>
        <taxon>Bacillales</taxon>
        <taxon>Staphylococcaceae</taxon>
        <taxon>Staphylococcus</taxon>
    </lineage>
</organism>
<feature type="short sequence motif" description="HXTX 2" evidence="2">
    <location>
        <begin position="115"/>
        <end position="118"/>
    </location>
</feature>
<dbReference type="AlphaFoldDB" id="A0AAP8TTN1"/>
<dbReference type="PANTHER" id="PTHR40037:SF1">
    <property type="entry name" value="PHOSPHOESTERASE SAOUHSC_00951-RELATED"/>
    <property type="match status" value="1"/>
</dbReference>
<dbReference type="InterPro" id="IPR009097">
    <property type="entry name" value="Cyclic_Pdiesterase"/>
</dbReference>
<feature type="active site" description="Proton acceptor" evidence="2">
    <location>
        <position position="115"/>
    </location>
</feature>
<dbReference type="PANTHER" id="PTHR40037">
    <property type="entry name" value="PHOSPHOESTERASE YJCG-RELATED"/>
    <property type="match status" value="1"/>
</dbReference>
<protein>
    <recommendedName>
        <fullName evidence="2">Putative phosphoesterase CD158_02855</fullName>
        <ecNumber evidence="2">3.1.-.-</ecNumber>
    </recommendedName>
</protein>
<dbReference type="HAMAP" id="MF_01444">
    <property type="entry name" value="2H_phosphoesterase_YjcG"/>
    <property type="match status" value="1"/>
</dbReference>
<feature type="active site" description="Proton donor" evidence="2">
    <location>
        <position position="34"/>
    </location>
</feature>
<evidence type="ECO:0000313" key="4">
    <source>
        <dbReference type="Proteomes" id="UP000242470"/>
    </source>
</evidence>
<dbReference type="NCBIfam" id="NF010223">
    <property type="entry name" value="PRK13679.1"/>
    <property type="match status" value="1"/>
</dbReference>
<dbReference type="Pfam" id="PF13563">
    <property type="entry name" value="2_5_RNA_ligase2"/>
    <property type="match status" value="1"/>
</dbReference>
<proteinExistence type="inferred from homology"/>
<reference evidence="3 4" key="1">
    <citation type="submission" date="2017-08" db="EMBL/GenBank/DDBJ databases">
        <title>Draft genome sequences of 64 type strains of genus Staph aureus.</title>
        <authorList>
            <person name="Cole K."/>
            <person name="Golubchik T."/>
            <person name="Russell J."/>
            <person name="Foster D."/>
            <person name="Llewelyn M."/>
            <person name="Wilson D."/>
            <person name="Crook D."/>
            <person name="Paul J."/>
        </authorList>
    </citation>
    <scope>NUCLEOTIDE SEQUENCE [LARGE SCALE GENOMIC DNA]</scope>
    <source>
        <strain evidence="3 4">NCTC 12101</strain>
    </source>
</reference>
<name>A0AAP8TTN1_9STAP</name>
<accession>A0AAP8TTN1</accession>
<dbReference type="InterPro" id="IPR050580">
    <property type="entry name" value="2H_phosphoesterase_YjcG-like"/>
</dbReference>
<dbReference type="GO" id="GO:0016788">
    <property type="term" value="F:hydrolase activity, acting on ester bonds"/>
    <property type="evidence" value="ECO:0007669"/>
    <property type="project" value="UniProtKB-UniRule"/>
</dbReference>
<comment type="caution">
    <text evidence="3">The sequence shown here is derived from an EMBL/GenBank/DDBJ whole genome shotgun (WGS) entry which is preliminary data.</text>
</comment>
<dbReference type="SUPFAM" id="SSF55144">
    <property type="entry name" value="LigT-like"/>
    <property type="match status" value="1"/>
</dbReference>
<dbReference type="RefSeq" id="WP_059106486.1">
    <property type="nucleotide sequence ID" value="NZ_AP024589.1"/>
</dbReference>
<dbReference type="InterPro" id="IPR022932">
    <property type="entry name" value="YjcG"/>
</dbReference>
<dbReference type="Proteomes" id="UP000242470">
    <property type="component" value="Unassembled WGS sequence"/>
</dbReference>
<dbReference type="GeneID" id="64982630"/>
<comment type="similarity">
    <text evidence="2">Belongs to the 2H phosphoesterase superfamily. YjcG family.</text>
</comment>
<evidence type="ECO:0000313" key="3">
    <source>
        <dbReference type="EMBL" id="PNZ68659.1"/>
    </source>
</evidence>
<sequence>MKLGLALLPSQPFQDEVNAYRKRYDSHYAQILPHVTIKSSFEIQDSELDQVKETIQSKVEGIPAVDIHATKASSFAPTNNVIYFKVEKTEALEQLFDQFNNGDFYGKPEHPFVPHFTIVQGLTSQEFEDVYGQVKLAGVDIKETVDTLSLLSFDEEADKWDVIDTYKLG</sequence>
<dbReference type="Gene3D" id="3.90.1140.10">
    <property type="entry name" value="Cyclic phosphodiesterase"/>
    <property type="match status" value="1"/>
</dbReference>
<evidence type="ECO:0000256" key="1">
    <source>
        <dbReference type="ARBA" id="ARBA00022801"/>
    </source>
</evidence>
<keyword evidence="1 2" id="KW-0378">Hydrolase</keyword>